<dbReference type="EMBL" id="WTUX01000011">
    <property type="protein sequence ID" value="MZR12993.1"/>
    <property type="molecule type" value="Genomic_DNA"/>
</dbReference>
<name>A0A845M691_9RHOB</name>
<keyword evidence="2" id="KW-0175">Coiled coil</keyword>
<dbReference type="GO" id="GO:0015562">
    <property type="term" value="F:efflux transmembrane transporter activity"/>
    <property type="evidence" value="ECO:0007669"/>
    <property type="project" value="TreeGrafter"/>
</dbReference>
<keyword evidence="6" id="KW-1185">Reference proteome</keyword>
<dbReference type="RefSeq" id="WP_161351105.1">
    <property type="nucleotide sequence ID" value="NZ_WTUX01000011.1"/>
</dbReference>
<sequence length="365" mass="38496">MRPIPILTALLTVAVLFMLVFQRETVRDFIGVEGPAAEADEAAETTTDEDAAVSVIAQRSNARQIDSAVVLRGETEATRQVNLMSETSGRVIAAPVAKGTQVDEGDVLCELDPGTREVSLKQAQAQLAEARKNLDAAERLSEDGFASETRVLSARSAFEAAQAAVEQARSALDDLEITAPFGGVVEDDTAEIGQLLQPGALCATIVQLDPLVLVGYVPEMDVSRVELGAQVGARLTTGQQLMGEVTFIGRAADPVTRTFRVEAEVANPDLAIRDGQTVEMYIAAAGRAAHLVPQSALTLNNAGDLGVRVVGEGDVARFMPVELVRDSTQGVYVAGLPDEVAIIVVGQDYVTDGVAIAPSYREPGT</sequence>
<comment type="caution">
    <text evidence="5">The sequence shown here is derived from an EMBL/GenBank/DDBJ whole genome shotgun (WGS) entry which is preliminary data.</text>
</comment>
<accession>A0A845M691</accession>
<reference evidence="5 6" key="1">
    <citation type="submission" date="2019-12" db="EMBL/GenBank/DDBJ databases">
        <title>Maritimibacter sp. nov. sp. isolated from sea sand.</title>
        <authorList>
            <person name="Kim J."/>
            <person name="Jeong S.E."/>
            <person name="Jung H.S."/>
            <person name="Jeon C.O."/>
        </authorList>
    </citation>
    <scope>NUCLEOTIDE SEQUENCE [LARGE SCALE GENOMIC DNA]</scope>
    <source>
        <strain evidence="5 6">DP07</strain>
    </source>
</reference>
<dbReference type="InterPro" id="IPR058792">
    <property type="entry name" value="Beta-barrel_RND_2"/>
</dbReference>
<gene>
    <name evidence="5" type="ORF">GQE99_08170</name>
</gene>
<evidence type="ECO:0000313" key="5">
    <source>
        <dbReference type="EMBL" id="MZR12993.1"/>
    </source>
</evidence>
<dbReference type="Pfam" id="PF25917">
    <property type="entry name" value="BSH_RND"/>
    <property type="match status" value="1"/>
</dbReference>
<comment type="similarity">
    <text evidence="1">Belongs to the membrane fusion protein (MFP) (TC 8.A.1) family.</text>
</comment>
<evidence type="ECO:0000256" key="2">
    <source>
        <dbReference type="SAM" id="Coils"/>
    </source>
</evidence>
<organism evidence="5 6">
    <name type="scientific">Maritimibacter harenae</name>
    <dbReference type="NCBI Taxonomy" id="2606218"/>
    <lineage>
        <taxon>Bacteria</taxon>
        <taxon>Pseudomonadati</taxon>
        <taxon>Pseudomonadota</taxon>
        <taxon>Alphaproteobacteria</taxon>
        <taxon>Rhodobacterales</taxon>
        <taxon>Roseobacteraceae</taxon>
        <taxon>Maritimibacter</taxon>
    </lineage>
</organism>
<feature type="domain" description="CusB-like beta-barrel" evidence="4">
    <location>
        <begin position="216"/>
        <end position="284"/>
    </location>
</feature>
<dbReference type="NCBIfam" id="TIGR01730">
    <property type="entry name" value="RND_mfp"/>
    <property type="match status" value="1"/>
</dbReference>
<dbReference type="InterPro" id="IPR006143">
    <property type="entry name" value="RND_pump_MFP"/>
</dbReference>
<evidence type="ECO:0000259" key="3">
    <source>
        <dbReference type="Pfam" id="PF25917"/>
    </source>
</evidence>
<dbReference type="Gene3D" id="2.40.50.100">
    <property type="match status" value="1"/>
</dbReference>
<evidence type="ECO:0000256" key="1">
    <source>
        <dbReference type="ARBA" id="ARBA00009477"/>
    </source>
</evidence>
<dbReference type="Gene3D" id="1.10.287.470">
    <property type="entry name" value="Helix hairpin bin"/>
    <property type="match status" value="1"/>
</dbReference>
<feature type="domain" description="Multidrug resistance protein MdtA-like barrel-sandwich hybrid" evidence="3">
    <location>
        <begin position="79"/>
        <end position="206"/>
    </location>
</feature>
<dbReference type="Pfam" id="PF25954">
    <property type="entry name" value="Beta-barrel_RND_2"/>
    <property type="match status" value="1"/>
</dbReference>
<evidence type="ECO:0000313" key="6">
    <source>
        <dbReference type="Proteomes" id="UP000467322"/>
    </source>
</evidence>
<dbReference type="Gene3D" id="2.40.420.20">
    <property type="match status" value="1"/>
</dbReference>
<feature type="coiled-coil region" evidence="2">
    <location>
        <begin position="120"/>
        <end position="178"/>
    </location>
</feature>
<dbReference type="GO" id="GO:1990281">
    <property type="term" value="C:efflux pump complex"/>
    <property type="evidence" value="ECO:0007669"/>
    <property type="project" value="TreeGrafter"/>
</dbReference>
<proteinExistence type="inferred from homology"/>
<protein>
    <submittedName>
        <fullName evidence="5">Efflux RND transporter periplasmic adaptor subunit</fullName>
    </submittedName>
</protein>
<dbReference type="InterPro" id="IPR058625">
    <property type="entry name" value="MdtA-like_BSH"/>
</dbReference>
<dbReference type="AlphaFoldDB" id="A0A845M691"/>
<dbReference type="PANTHER" id="PTHR30469">
    <property type="entry name" value="MULTIDRUG RESISTANCE PROTEIN MDTA"/>
    <property type="match status" value="1"/>
</dbReference>
<dbReference type="PANTHER" id="PTHR30469:SF29">
    <property type="entry name" value="BLR2860 PROTEIN"/>
    <property type="match status" value="1"/>
</dbReference>
<evidence type="ECO:0000259" key="4">
    <source>
        <dbReference type="Pfam" id="PF25954"/>
    </source>
</evidence>
<dbReference type="SUPFAM" id="SSF111369">
    <property type="entry name" value="HlyD-like secretion proteins"/>
    <property type="match status" value="1"/>
</dbReference>
<dbReference type="Proteomes" id="UP000467322">
    <property type="component" value="Unassembled WGS sequence"/>
</dbReference>
<dbReference type="Gene3D" id="2.40.30.170">
    <property type="match status" value="1"/>
</dbReference>